<evidence type="ECO:0000259" key="3">
    <source>
        <dbReference type="PROSITE" id="PS50119"/>
    </source>
</evidence>
<proteinExistence type="predicted"/>
<dbReference type="OrthoDB" id="1727161at2759"/>
<dbReference type="AlphaFoldDB" id="A0A2U1N1K8"/>
<dbReference type="InterPro" id="IPR006734">
    <property type="entry name" value="PLATZ"/>
</dbReference>
<dbReference type="Gene3D" id="3.30.160.60">
    <property type="entry name" value="Classic Zinc Finger"/>
    <property type="match status" value="1"/>
</dbReference>
<evidence type="ECO:0000313" key="5">
    <source>
        <dbReference type="Proteomes" id="UP000245207"/>
    </source>
</evidence>
<feature type="domain" description="B box-type" evidence="3">
    <location>
        <begin position="27"/>
        <end position="65"/>
    </location>
</feature>
<dbReference type="PANTHER" id="PTHR31065:SF9">
    <property type="entry name" value="TRANSCRIPTION FACTOR FAMILY PROTEIN, PUTATIVE-RELATED"/>
    <property type="match status" value="1"/>
</dbReference>
<dbReference type="STRING" id="35608.A0A2U1N1K8"/>
<dbReference type="EMBL" id="PKPP01003838">
    <property type="protein sequence ID" value="PWA67400.1"/>
    <property type="molecule type" value="Genomic_DNA"/>
</dbReference>
<protein>
    <recommendedName>
        <fullName evidence="3">B box-type domain-containing protein</fullName>
    </recommendedName>
</protein>
<accession>A0A2U1N1K8</accession>
<dbReference type="PANTHER" id="PTHR31065">
    <property type="entry name" value="PLATZ TRANSCRIPTION FACTOR FAMILY PROTEIN"/>
    <property type="match status" value="1"/>
</dbReference>
<evidence type="ECO:0000313" key="4">
    <source>
        <dbReference type="EMBL" id="PWA67400.1"/>
    </source>
</evidence>
<keyword evidence="1" id="KW-0862">Zinc</keyword>
<reference evidence="4 5" key="1">
    <citation type="journal article" date="2018" name="Mol. Plant">
        <title>The genome of Artemisia annua provides insight into the evolution of Asteraceae family and artemisinin biosynthesis.</title>
        <authorList>
            <person name="Shen Q."/>
            <person name="Zhang L."/>
            <person name="Liao Z."/>
            <person name="Wang S."/>
            <person name="Yan T."/>
            <person name="Shi P."/>
            <person name="Liu M."/>
            <person name="Fu X."/>
            <person name="Pan Q."/>
            <person name="Wang Y."/>
            <person name="Lv Z."/>
            <person name="Lu X."/>
            <person name="Zhang F."/>
            <person name="Jiang W."/>
            <person name="Ma Y."/>
            <person name="Chen M."/>
            <person name="Hao X."/>
            <person name="Li L."/>
            <person name="Tang Y."/>
            <person name="Lv G."/>
            <person name="Zhou Y."/>
            <person name="Sun X."/>
            <person name="Brodelius P.E."/>
            <person name="Rose J.K.C."/>
            <person name="Tang K."/>
        </authorList>
    </citation>
    <scope>NUCLEOTIDE SEQUENCE [LARGE SCALE GENOMIC DNA]</scope>
    <source>
        <strain evidence="5">cv. Huhao1</strain>
        <tissue evidence="4">Leaf</tissue>
    </source>
</reference>
<dbReference type="Pfam" id="PF04640">
    <property type="entry name" value="PLATZ"/>
    <property type="match status" value="1"/>
</dbReference>
<evidence type="ECO:0000256" key="1">
    <source>
        <dbReference type="PROSITE-ProRule" id="PRU00024"/>
    </source>
</evidence>
<feature type="compositionally biased region" description="Polar residues" evidence="2">
    <location>
        <begin position="161"/>
        <end position="177"/>
    </location>
</feature>
<dbReference type="PROSITE" id="PS50119">
    <property type="entry name" value="ZF_BBOX"/>
    <property type="match status" value="1"/>
</dbReference>
<feature type="region of interest" description="Disordered" evidence="2">
    <location>
        <begin position="147"/>
        <end position="190"/>
    </location>
</feature>
<organism evidence="4 5">
    <name type="scientific">Artemisia annua</name>
    <name type="common">Sweet wormwood</name>
    <dbReference type="NCBI Taxonomy" id="35608"/>
    <lineage>
        <taxon>Eukaryota</taxon>
        <taxon>Viridiplantae</taxon>
        <taxon>Streptophyta</taxon>
        <taxon>Embryophyta</taxon>
        <taxon>Tracheophyta</taxon>
        <taxon>Spermatophyta</taxon>
        <taxon>Magnoliopsida</taxon>
        <taxon>eudicotyledons</taxon>
        <taxon>Gunneridae</taxon>
        <taxon>Pentapetalae</taxon>
        <taxon>asterids</taxon>
        <taxon>campanulids</taxon>
        <taxon>Asterales</taxon>
        <taxon>Asteraceae</taxon>
        <taxon>Asteroideae</taxon>
        <taxon>Anthemideae</taxon>
        <taxon>Artemisiinae</taxon>
        <taxon>Artemisia</taxon>
    </lineage>
</organism>
<dbReference type="Proteomes" id="UP000245207">
    <property type="component" value="Unassembled WGS sequence"/>
</dbReference>
<gene>
    <name evidence="4" type="ORF">CTI12_AA317570</name>
</gene>
<dbReference type="SUPFAM" id="SSF57845">
    <property type="entry name" value="B-box zinc-binding domain"/>
    <property type="match status" value="1"/>
</dbReference>
<sequence length="190" mass="21543">MTIIYRTEVSAVLWIFLFLERTFFVACRTHIIGNNLNRYCIDCNLAACRNCISEKNHADHRVISIYRLTHQDVVAVDEINQHIDCTGIQPYSSNGRLVLSLRPLPHRNSGSLKKEISCHTCMRRLMEPTYYSFCSLACKFQNSNLKPKTKKRTPRVPKPDNGSNAGPSRNKCSSSGASRRKGVPVRSPLC</sequence>
<dbReference type="GO" id="GO:0008270">
    <property type="term" value="F:zinc ion binding"/>
    <property type="evidence" value="ECO:0007669"/>
    <property type="project" value="UniProtKB-KW"/>
</dbReference>
<dbReference type="InterPro" id="IPR000315">
    <property type="entry name" value="Znf_B-box"/>
</dbReference>
<evidence type="ECO:0000256" key="2">
    <source>
        <dbReference type="SAM" id="MobiDB-lite"/>
    </source>
</evidence>
<comment type="caution">
    <text evidence="4">The sequence shown here is derived from an EMBL/GenBank/DDBJ whole genome shotgun (WGS) entry which is preliminary data.</text>
</comment>
<keyword evidence="1" id="KW-0479">Metal-binding</keyword>
<keyword evidence="1" id="KW-0863">Zinc-finger</keyword>
<name>A0A2U1N1K8_ARTAN</name>
<dbReference type="CDD" id="cd19756">
    <property type="entry name" value="Bbox2"/>
    <property type="match status" value="1"/>
</dbReference>
<keyword evidence="5" id="KW-1185">Reference proteome</keyword>